<protein>
    <submittedName>
        <fullName evidence="2">Uncharacterized protein</fullName>
    </submittedName>
</protein>
<sequence>MKEHLRLAWFASWFAFIGQVLVFLCVALFTGEWRYLLWSFLISMTAGRVNGNSSNKKCCGET</sequence>
<evidence type="ECO:0000256" key="1">
    <source>
        <dbReference type="SAM" id="Phobius"/>
    </source>
</evidence>
<keyword evidence="1" id="KW-0812">Transmembrane</keyword>
<dbReference type="RefSeq" id="WP_025911008.1">
    <property type="nucleotide sequence ID" value="NZ_KQ758628.1"/>
</dbReference>
<dbReference type="AlphaFoldDB" id="A0A0V8JQZ6"/>
<dbReference type="Proteomes" id="UP000053681">
    <property type="component" value="Unassembled WGS sequence"/>
</dbReference>
<name>A0A0V8JQZ6_9BACI</name>
<feature type="transmembrane region" description="Helical" evidence="1">
    <location>
        <begin position="7"/>
        <end position="29"/>
    </location>
</feature>
<accession>A0A0V8JQZ6</accession>
<dbReference type="GeneID" id="93682415"/>
<keyword evidence="1" id="KW-1133">Transmembrane helix</keyword>
<reference evidence="2 3" key="1">
    <citation type="submission" date="2015-11" db="EMBL/GenBank/DDBJ databases">
        <title>Bacillus caseinolyticus sp nov.</title>
        <authorList>
            <person name="Dastager S.G."/>
            <person name="Mawlankar R."/>
        </authorList>
    </citation>
    <scope>NUCLEOTIDE SEQUENCE [LARGE SCALE GENOMIC DNA]</scope>
    <source>
        <strain evidence="2 3">SGD-V-76</strain>
    </source>
</reference>
<keyword evidence="1" id="KW-0472">Membrane</keyword>
<gene>
    <name evidence="2" type="ORF">AS180_02720</name>
</gene>
<organism evidence="2 3">
    <name type="scientific">Priestia veravalensis</name>
    <dbReference type="NCBI Taxonomy" id="1414648"/>
    <lineage>
        <taxon>Bacteria</taxon>
        <taxon>Bacillati</taxon>
        <taxon>Bacillota</taxon>
        <taxon>Bacilli</taxon>
        <taxon>Bacillales</taxon>
        <taxon>Bacillaceae</taxon>
        <taxon>Priestia</taxon>
    </lineage>
</organism>
<dbReference type="EMBL" id="LNQP01000005">
    <property type="protein sequence ID" value="KSU89476.1"/>
    <property type="molecule type" value="Genomic_DNA"/>
</dbReference>
<proteinExistence type="predicted"/>
<comment type="caution">
    <text evidence="2">The sequence shown here is derived from an EMBL/GenBank/DDBJ whole genome shotgun (WGS) entry which is preliminary data.</text>
</comment>
<evidence type="ECO:0000313" key="2">
    <source>
        <dbReference type="EMBL" id="KSU89476.1"/>
    </source>
</evidence>
<evidence type="ECO:0000313" key="3">
    <source>
        <dbReference type="Proteomes" id="UP000053681"/>
    </source>
</evidence>
<keyword evidence="3" id="KW-1185">Reference proteome</keyword>